<dbReference type="Proteomes" id="UP000008068">
    <property type="component" value="Unassembled WGS sequence"/>
</dbReference>
<dbReference type="eggNOG" id="ENOG502TGY3">
    <property type="taxonomic scope" value="Eukaryota"/>
</dbReference>
<sequence>MASIEDKLEIQTESRERSCSSGSIISVSPDLPREPKLYSSMDFETLIEAIESIDISVFDRARLFHPRKQRSCHKRAEPVSEEHRKMESSKNSREYTKRNRDEISACRASFKELNEVRGRLEDLLKEYKVENVGMKVKGSVTGFEKTLRKYLNVGVNMKQKFNLPELDPFVLEYREKAAQVMQYVHEPTSVNVYATKLVELKQQFETLTSDKDTLNSSKDKTNFASSKSRLNQRIVREHLKSNCWECWKDIKTFTFRGQELKKLLNQLKRQVWDNILGVYYKLFSLFYQQKSPFDVQQIEEIVEYFTPFSRSPGRLLIKWTPIEKLTPEVVTLDDDDDNVDTLIKPKLTALPPTAETKQDREPPLERPQSMNLPKMLNPMIQDRLITTTQFTPPALPSPSFTLALPTVPASSVMFLKSPCLPTQNDVKTEVPAQNSSVPSSSNALKQERGINNSGITIKVEKTEISDHEEIEIQMNRKRTAPSSSDETEIKRKSIEDLQTALIEPKPDMNQTLNTLPAVAQPIGVQPIYSIPFNPAAIGTIPFAYNPLLVAPPAEAAPMQALTPNFLRAMEQQRVMAAFLHQAFQRCQK</sequence>
<gene>
    <name evidence="2" type="primary">Cbn-cnp-3</name>
    <name evidence="2" type="ORF">CAEBREN_15941</name>
</gene>
<feature type="region of interest" description="Disordered" evidence="1">
    <location>
        <begin position="69"/>
        <end position="98"/>
    </location>
</feature>
<reference evidence="3" key="1">
    <citation type="submission" date="2011-07" db="EMBL/GenBank/DDBJ databases">
        <authorList>
            <consortium name="Caenorhabditis brenneri Sequencing and Analysis Consortium"/>
            <person name="Wilson R.K."/>
        </authorList>
    </citation>
    <scope>NUCLEOTIDE SEQUENCE [LARGE SCALE GENOMIC DNA]</scope>
    <source>
        <strain evidence="3">PB2801</strain>
    </source>
</reference>
<organism evidence="3">
    <name type="scientific">Caenorhabditis brenneri</name>
    <name type="common">Nematode worm</name>
    <dbReference type="NCBI Taxonomy" id="135651"/>
    <lineage>
        <taxon>Eukaryota</taxon>
        <taxon>Metazoa</taxon>
        <taxon>Ecdysozoa</taxon>
        <taxon>Nematoda</taxon>
        <taxon>Chromadorea</taxon>
        <taxon>Rhabditida</taxon>
        <taxon>Rhabditina</taxon>
        <taxon>Rhabditomorpha</taxon>
        <taxon>Rhabditoidea</taxon>
        <taxon>Rhabditidae</taxon>
        <taxon>Peloderinae</taxon>
        <taxon>Caenorhabditis</taxon>
    </lineage>
</organism>
<feature type="compositionally biased region" description="Basic and acidic residues" evidence="1">
    <location>
        <begin position="1"/>
        <end position="18"/>
    </location>
</feature>
<feature type="region of interest" description="Disordered" evidence="1">
    <location>
        <begin position="350"/>
        <end position="371"/>
    </location>
</feature>
<dbReference type="OrthoDB" id="5877056at2759"/>
<dbReference type="InParanoid" id="G0MIH9"/>
<keyword evidence="3" id="KW-1185">Reference proteome</keyword>
<dbReference type="STRING" id="135651.G0MIH9"/>
<feature type="region of interest" description="Disordered" evidence="1">
    <location>
        <begin position="1"/>
        <end position="26"/>
    </location>
</feature>
<protein>
    <submittedName>
        <fullName evidence="2">CBN-CNP-3 protein</fullName>
    </submittedName>
</protein>
<dbReference type="HOGENOM" id="CLU_464008_0_0_1"/>
<dbReference type="AlphaFoldDB" id="G0MIH9"/>
<evidence type="ECO:0000313" key="2">
    <source>
        <dbReference type="EMBL" id="EGT59404.1"/>
    </source>
</evidence>
<dbReference type="OMA" id="FLNHAFQ"/>
<accession>G0MIH9</accession>
<dbReference type="EMBL" id="GL379795">
    <property type="protein sequence ID" value="EGT59404.1"/>
    <property type="molecule type" value="Genomic_DNA"/>
</dbReference>
<feature type="compositionally biased region" description="Basic and acidic residues" evidence="1">
    <location>
        <begin position="74"/>
        <end position="98"/>
    </location>
</feature>
<evidence type="ECO:0000256" key="1">
    <source>
        <dbReference type="SAM" id="MobiDB-lite"/>
    </source>
</evidence>
<proteinExistence type="predicted"/>
<evidence type="ECO:0000313" key="3">
    <source>
        <dbReference type="Proteomes" id="UP000008068"/>
    </source>
</evidence>
<name>G0MIH9_CAEBE</name>